<evidence type="ECO:0000256" key="14">
    <source>
        <dbReference type="ARBA" id="ARBA00023098"/>
    </source>
</evidence>
<evidence type="ECO:0000256" key="13">
    <source>
        <dbReference type="ARBA" id="ARBA00023011"/>
    </source>
</evidence>
<keyword evidence="6" id="KW-0153">Cholesterol metabolism</keyword>
<evidence type="ECO:0000256" key="3">
    <source>
        <dbReference type="ARBA" id="ARBA00012958"/>
    </source>
</evidence>
<dbReference type="Gene3D" id="3.40.50.300">
    <property type="entry name" value="P-loop containing nucleotide triphosphate hydrolases"/>
    <property type="match status" value="1"/>
</dbReference>
<dbReference type="OrthoDB" id="2401875at2759"/>
<evidence type="ECO:0000256" key="9">
    <source>
        <dbReference type="ARBA" id="ARBA00022777"/>
    </source>
</evidence>
<dbReference type="GO" id="GO:0019287">
    <property type="term" value="P:isopentenyl diphosphate biosynthetic process, mevalonate pathway"/>
    <property type="evidence" value="ECO:0007669"/>
    <property type="project" value="TreeGrafter"/>
</dbReference>
<dbReference type="PANTHER" id="PTHR13101">
    <property type="entry name" value="PHOSPHOMEVALONATE KINASE"/>
    <property type="match status" value="1"/>
</dbReference>
<keyword evidence="7" id="KW-0808">Transferase</keyword>
<dbReference type="FunFam" id="3.40.50.300:FF:001026">
    <property type="entry name" value="Phosphomevalonate kinase"/>
    <property type="match status" value="1"/>
</dbReference>
<evidence type="ECO:0000256" key="1">
    <source>
        <dbReference type="ARBA" id="ARBA00004514"/>
    </source>
</evidence>
<evidence type="ECO:0000256" key="6">
    <source>
        <dbReference type="ARBA" id="ARBA00022548"/>
    </source>
</evidence>
<evidence type="ECO:0000256" key="5">
    <source>
        <dbReference type="ARBA" id="ARBA00022516"/>
    </source>
</evidence>
<dbReference type="Pfam" id="PF04275">
    <property type="entry name" value="P-mevalo_kinase"/>
    <property type="match status" value="1"/>
</dbReference>
<evidence type="ECO:0000313" key="19">
    <source>
        <dbReference type="EMBL" id="CAG9771321.1"/>
    </source>
</evidence>
<dbReference type="PANTHER" id="PTHR13101:SF1">
    <property type="entry name" value="PHOSPHOMEVALONATE KINASE"/>
    <property type="match status" value="1"/>
</dbReference>
<evidence type="ECO:0000256" key="12">
    <source>
        <dbReference type="ARBA" id="ARBA00022955"/>
    </source>
</evidence>
<evidence type="ECO:0000256" key="2">
    <source>
        <dbReference type="ARBA" id="ARBA00005017"/>
    </source>
</evidence>
<reference evidence="19" key="1">
    <citation type="submission" date="2022-01" db="EMBL/GenBank/DDBJ databases">
        <authorList>
            <person name="King R."/>
        </authorList>
    </citation>
    <scope>NUCLEOTIDE SEQUENCE</scope>
</reference>
<dbReference type="GO" id="GO:0005524">
    <property type="term" value="F:ATP binding"/>
    <property type="evidence" value="ECO:0007669"/>
    <property type="project" value="UniProtKB-KW"/>
</dbReference>
<evidence type="ECO:0000256" key="15">
    <source>
        <dbReference type="ARBA" id="ARBA00023166"/>
    </source>
</evidence>
<organism evidence="19 20">
    <name type="scientific">Ceutorhynchus assimilis</name>
    <name type="common">cabbage seed weevil</name>
    <dbReference type="NCBI Taxonomy" id="467358"/>
    <lineage>
        <taxon>Eukaryota</taxon>
        <taxon>Metazoa</taxon>
        <taxon>Ecdysozoa</taxon>
        <taxon>Arthropoda</taxon>
        <taxon>Hexapoda</taxon>
        <taxon>Insecta</taxon>
        <taxon>Pterygota</taxon>
        <taxon>Neoptera</taxon>
        <taxon>Endopterygota</taxon>
        <taxon>Coleoptera</taxon>
        <taxon>Polyphaga</taxon>
        <taxon>Cucujiformia</taxon>
        <taxon>Curculionidae</taxon>
        <taxon>Ceutorhynchinae</taxon>
        <taxon>Ceutorhynchus</taxon>
    </lineage>
</organism>
<keyword evidence="13" id="KW-0756">Sterol biosynthesis</keyword>
<name>A0A9N9MV77_9CUCU</name>
<keyword evidence="4" id="KW-0963">Cytoplasm</keyword>
<dbReference type="Proteomes" id="UP001152799">
    <property type="component" value="Chromosome 7"/>
</dbReference>
<dbReference type="EMBL" id="OU892283">
    <property type="protein sequence ID" value="CAG9771321.1"/>
    <property type="molecule type" value="Genomic_DNA"/>
</dbReference>
<dbReference type="InterPro" id="IPR005919">
    <property type="entry name" value="Pmev_kin_anim"/>
</dbReference>
<keyword evidence="11 18" id="KW-0067">ATP-binding</keyword>
<dbReference type="EC" id="2.7.4.2" evidence="3"/>
<comment type="pathway">
    <text evidence="2">Isoprenoid biosynthesis; isopentenyl diphosphate biosynthesis via mevalonate pathway; isopentenyl diphosphate from (R)-mevalonate: step 2/3.</text>
</comment>
<comment type="subcellular location">
    <subcellularLocation>
        <location evidence="1">Cytoplasm</location>
        <location evidence="1">Cytosol</location>
    </subcellularLocation>
</comment>
<gene>
    <name evidence="19" type="ORF">CEUTPL_LOCUS11757</name>
</gene>
<dbReference type="InterPro" id="IPR027417">
    <property type="entry name" value="P-loop_NTPase"/>
</dbReference>
<proteinExistence type="predicted"/>
<dbReference type="PIRSF" id="PIRSF036639">
    <property type="entry name" value="PMK_anim"/>
    <property type="match status" value="1"/>
</dbReference>
<sequence length="191" mass="22223">MTKPTNLILLFTGKRKSGKDFICEKLKATLGDANCCIIRISGPLKRTYAENHQLDLADLMSDGPYKEQYRLDMINWSDEIRQSDPGYFCRAACEGAPNKRIWIVSDVRRKSDIKWFKENYNNIRTIRILADLSVREARGWKFTKGVDDVASECDLDDFNCWDIELMNNNNLDCENIVRTILEKCKEMRPEI</sequence>
<evidence type="ECO:0000256" key="4">
    <source>
        <dbReference type="ARBA" id="ARBA00022490"/>
    </source>
</evidence>
<evidence type="ECO:0000256" key="7">
    <source>
        <dbReference type="ARBA" id="ARBA00022679"/>
    </source>
</evidence>
<evidence type="ECO:0000256" key="8">
    <source>
        <dbReference type="ARBA" id="ARBA00022741"/>
    </source>
</evidence>
<feature type="binding site" evidence="18">
    <location>
        <position position="167"/>
    </location>
    <ligand>
        <name>substrate</name>
    </ligand>
</feature>
<keyword evidence="12" id="KW-0752">Steroid biosynthesis</keyword>
<keyword evidence="5" id="KW-0444">Lipid biosynthesis</keyword>
<keyword evidence="15" id="KW-1207">Sterol metabolism</keyword>
<feature type="binding site" evidence="18">
    <location>
        <begin position="14"/>
        <end position="20"/>
    </location>
    <ligand>
        <name>ATP</name>
        <dbReference type="ChEBI" id="CHEBI:30616"/>
    </ligand>
</feature>
<keyword evidence="14" id="KW-0443">Lipid metabolism</keyword>
<evidence type="ECO:0000256" key="16">
    <source>
        <dbReference type="ARBA" id="ARBA00023221"/>
    </source>
</evidence>
<evidence type="ECO:0000256" key="10">
    <source>
        <dbReference type="ARBA" id="ARBA00022778"/>
    </source>
</evidence>
<evidence type="ECO:0000313" key="20">
    <source>
        <dbReference type="Proteomes" id="UP001152799"/>
    </source>
</evidence>
<evidence type="ECO:0000256" key="11">
    <source>
        <dbReference type="ARBA" id="ARBA00022840"/>
    </source>
</evidence>
<keyword evidence="9" id="KW-0418">Kinase</keyword>
<feature type="binding site" evidence="18">
    <location>
        <position position="138"/>
    </location>
    <ligand>
        <name>ATP</name>
        <dbReference type="ChEBI" id="CHEBI:30616"/>
    </ligand>
</feature>
<evidence type="ECO:0000256" key="17">
    <source>
        <dbReference type="ARBA" id="ARBA00034549"/>
    </source>
</evidence>
<evidence type="ECO:0000256" key="18">
    <source>
        <dbReference type="PIRSR" id="PIRSR036639-1"/>
    </source>
</evidence>
<dbReference type="SUPFAM" id="SSF52540">
    <property type="entry name" value="P-loop containing nucleoside triphosphate hydrolases"/>
    <property type="match status" value="1"/>
</dbReference>
<dbReference type="AlphaFoldDB" id="A0A9N9MV77"/>
<dbReference type="GO" id="GO:0004631">
    <property type="term" value="F:phosphomevalonate kinase activity"/>
    <property type="evidence" value="ECO:0007669"/>
    <property type="project" value="UniProtKB-EC"/>
</dbReference>
<dbReference type="NCBIfam" id="TIGR01223">
    <property type="entry name" value="Pmev_kin_anim"/>
    <property type="match status" value="1"/>
</dbReference>
<keyword evidence="10" id="KW-0152">Cholesterol biosynthesis</keyword>
<protein>
    <recommendedName>
        <fullName evidence="17">Phosphomevalonate kinase</fullName>
        <ecNumber evidence="3">2.7.4.2</ecNumber>
    </recommendedName>
</protein>
<keyword evidence="8 18" id="KW-0547">Nucleotide-binding</keyword>
<keyword evidence="20" id="KW-1185">Reference proteome</keyword>
<dbReference type="GO" id="GO:0006695">
    <property type="term" value="P:cholesterol biosynthetic process"/>
    <property type="evidence" value="ECO:0007669"/>
    <property type="project" value="UniProtKB-KW"/>
</dbReference>
<keyword evidence="16" id="KW-0753">Steroid metabolism</keyword>
<accession>A0A9N9MV77</accession>
<dbReference type="GO" id="GO:0005829">
    <property type="term" value="C:cytosol"/>
    <property type="evidence" value="ECO:0007669"/>
    <property type="project" value="UniProtKB-SubCell"/>
</dbReference>